<keyword evidence="6" id="KW-0496">Mitochondrion</keyword>
<keyword evidence="4 6" id="KW-1133">Transmembrane helix</keyword>
<keyword evidence="8" id="KW-1185">Reference proteome</keyword>
<dbReference type="Pfam" id="PF02104">
    <property type="entry name" value="SURF1"/>
    <property type="match status" value="1"/>
</dbReference>
<comment type="similarity">
    <text evidence="2 6">Belongs to the SURF1 family.</text>
</comment>
<organism evidence="7 8">
    <name type="scientific">Brassicogethes aeneus</name>
    <name type="common">Rape pollen beetle</name>
    <name type="synonym">Meligethes aeneus</name>
    <dbReference type="NCBI Taxonomy" id="1431903"/>
    <lineage>
        <taxon>Eukaryota</taxon>
        <taxon>Metazoa</taxon>
        <taxon>Ecdysozoa</taxon>
        <taxon>Arthropoda</taxon>
        <taxon>Hexapoda</taxon>
        <taxon>Insecta</taxon>
        <taxon>Pterygota</taxon>
        <taxon>Neoptera</taxon>
        <taxon>Endopterygota</taxon>
        <taxon>Coleoptera</taxon>
        <taxon>Polyphaga</taxon>
        <taxon>Cucujiformia</taxon>
        <taxon>Nitidulidae</taxon>
        <taxon>Meligethinae</taxon>
        <taxon>Brassicogethes</taxon>
    </lineage>
</organism>
<comment type="function">
    <text evidence="6">Probably involved in the biogenesis of the COX complex.</text>
</comment>
<evidence type="ECO:0000256" key="3">
    <source>
        <dbReference type="ARBA" id="ARBA00022692"/>
    </source>
</evidence>
<gene>
    <name evidence="7" type="ORF">MELIAE_LOCUS659</name>
</gene>
<dbReference type="AlphaFoldDB" id="A0A9P0FAZ8"/>
<dbReference type="PANTHER" id="PTHR23427:SF2">
    <property type="entry name" value="SURFEIT LOCUS PROTEIN 1"/>
    <property type="match status" value="1"/>
</dbReference>
<dbReference type="PROSITE" id="PS50895">
    <property type="entry name" value="SURF1"/>
    <property type="match status" value="1"/>
</dbReference>
<dbReference type="PANTHER" id="PTHR23427">
    <property type="entry name" value="SURFEIT LOCUS PROTEIN"/>
    <property type="match status" value="1"/>
</dbReference>
<keyword evidence="6" id="KW-0999">Mitochondrion inner membrane</keyword>
<dbReference type="OrthoDB" id="10040024at2759"/>
<sequence length="284" mass="32214">MFSKLGNLRCANKICYNSTVFLSCNSSLNQVAKPLLRPKPQKIYKIGPFGWFLLVVPASAFGLGTWQVQRKNWKESLLADLKARTGSEVVDLITNLDKLEDLEYKPVRVKGHFLHEKEMYMGPRSLLVTGDASNKSSLFTGKTNTSHGFLVVTPFQLSDTNEIILVNRGWVPAKNRDPKTREKGQVKEEVNLIGIVRLQENRPTFSLKNQEGSNIFFYRDINDMSKIAGTSKIFLDATDDYIIADGPLGGQTRISLRNEHMSYILTWYSLAAFTGFMWYAKFLK</sequence>
<dbReference type="InterPro" id="IPR045214">
    <property type="entry name" value="Surf1/Surf4"/>
</dbReference>
<name>A0A9P0FAZ8_BRAAE</name>
<dbReference type="EMBL" id="OV121132">
    <property type="protein sequence ID" value="CAH0546509.1"/>
    <property type="molecule type" value="Genomic_DNA"/>
</dbReference>
<dbReference type="InterPro" id="IPR002994">
    <property type="entry name" value="Surf1/Shy1"/>
</dbReference>
<evidence type="ECO:0000313" key="8">
    <source>
        <dbReference type="Proteomes" id="UP001154078"/>
    </source>
</evidence>
<dbReference type="GO" id="GO:0033617">
    <property type="term" value="P:mitochondrial respiratory chain complex IV assembly"/>
    <property type="evidence" value="ECO:0007669"/>
    <property type="project" value="TreeGrafter"/>
</dbReference>
<evidence type="ECO:0000256" key="2">
    <source>
        <dbReference type="ARBA" id="ARBA00007165"/>
    </source>
</evidence>
<reference evidence="7" key="1">
    <citation type="submission" date="2021-12" db="EMBL/GenBank/DDBJ databases">
        <authorList>
            <person name="King R."/>
        </authorList>
    </citation>
    <scope>NUCLEOTIDE SEQUENCE</scope>
</reference>
<evidence type="ECO:0000256" key="5">
    <source>
        <dbReference type="ARBA" id="ARBA00023136"/>
    </source>
</evidence>
<feature type="transmembrane region" description="Helical" evidence="6">
    <location>
        <begin position="261"/>
        <end position="280"/>
    </location>
</feature>
<feature type="transmembrane region" description="Helical" evidence="6">
    <location>
        <begin position="49"/>
        <end position="68"/>
    </location>
</feature>
<keyword evidence="3 6" id="KW-0812">Transmembrane</keyword>
<protein>
    <recommendedName>
        <fullName evidence="6">SURF1-like protein</fullName>
    </recommendedName>
</protein>
<dbReference type="Proteomes" id="UP001154078">
    <property type="component" value="Chromosome 1"/>
</dbReference>
<dbReference type="PROSITE" id="PS51257">
    <property type="entry name" value="PROKAR_LIPOPROTEIN"/>
    <property type="match status" value="1"/>
</dbReference>
<evidence type="ECO:0000256" key="1">
    <source>
        <dbReference type="ARBA" id="ARBA00004370"/>
    </source>
</evidence>
<evidence type="ECO:0000313" key="7">
    <source>
        <dbReference type="EMBL" id="CAH0546509.1"/>
    </source>
</evidence>
<dbReference type="CDD" id="cd06662">
    <property type="entry name" value="SURF1"/>
    <property type="match status" value="1"/>
</dbReference>
<keyword evidence="5 6" id="KW-0472">Membrane</keyword>
<evidence type="ECO:0000256" key="4">
    <source>
        <dbReference type="ARBA" id="ARBA00022989"/>
    </source>
</evidence>
<proteinExistence type="inferred from homology"/>
<evidence type="ECO:0000256" key="6">
    <source>
        <dbReference type="RuleBase" id="RU363076"/>
    </source>
</evidence>
<dbReference type="GO" id="GO:0005743">
    <property type="term" value="C:mitochondrial inner membrane"/>
    <property type="evidence" value="ECO:0007669"/>
    <property type="project" value="UniProtKB-SubCell"/>
</dbReference>
<comment type="subcellular location">
    <subcellularLocation>
        <location evidence="1">Membrane</location>
    </subcellularLocation>
    <subcellularLocation>
        <location evidence="6">Mitochondrion inner membrane</location>
        <topology evidence="6">Multi-pass membrane protein</topology>
    </subcellularLocation>
</comment>
<accession>A0A9P0FAZ8</accession>